<comment type="caution">
    <text evidence="1">The sequence shown here is derived from an EMBL/GenBank/DDBJ whole genome shotgun (WGS) entry which is preliminary data.</text>
</comment>
<accession>A0A8E2A0J3</accession>
<evidence type="ECO:0000313" key="2">
    <source>
        <dbReference type="Proteomes" id="UP000574332"/>
    </source>
</evidence>
<evidence type="ECO:0000313" key="1">
    <source>
        <dbReference type="EMBL" id="NYI49315.1"/>
    </source>
</evidence>
<organism evidence="1 2">
    <name type="scientific">Macellibacteroides fermentans</name>
    <dbReference type="NCBI Taxonomy" id="879969"/>
    <lineage>
        <taxon>Bacteria</taxon>
        <taxon>Pseudomonadati</taxon>
        <taxon>Bacteroidota</taxon>
        <taxon>Bacteroidia</taxon>
        <taxon>Bacteroidales</taxon>
        <taxon>Porphyromonadaceae</taxon>
        <taxon>Macellibacteroides</taxon>
    </lineage>
</organism>
<dbReference type="Proteomes" id="UP000574332">
    <property type="component" value="Unassembled WGS sequence"/>
</dbReference>
<proteinExistence type="predicted"/>
<dbReference type="EMBL" id="JACCCY010000002">
    <property type="protein sequence ID" value="NYI49315.1"/>
    <property type="molecule type" value="Genomic_DNA"/>
</dbReference>
<gene>
    <name evidence="1" type="ORF">F5613_001393</name>
</gene>
<name>A0A8E2A0J3_9PORP</name>
<reference evidence="1 2" key="1">
    <citation type="submission" date="2020-07" db="EMBL/GenBank/DDBJ databases">
        <title>Genomic Encyclopedia of Type Strains, Phase IV (KMG-IV): sequencing the most valuable type-strain genomes for metagenomic binning, comparative biology and taxonomic classification.</title>
        <authorList>
            <person name="Goeker M."/>
        </authorList>
    </citation>
    <scope>NUCLEOTIDE SEQUENCE [LARGE SCALE GENOMIC DNA]</scope>
    <source>
        <strain evidence="1 2">DSM 23697</strain>
    </source>
</reference>
<sequence length="37" mass="4230">MYRRLAVFIDFIECYAATSLAADLSILPLLKKNNVKK</sequence>
<protein>
    <submittedName>
        <fullName evidence="1">Uncharacterized protein</fullName>
    </submittedName>
</protein>
<keyword evidence="2" id="KW-1185">Reference proteome</keyword>
<dbReference type="AlphaFoldDB" id="A0A8E2A0J3"/>